<dbReference type="EMBL" id="FXAH01000006">
    <property type="protein sequence ID" value="SMF41322.1"/>
    <property type="molecule type" value="Genomic_DNA"/>
</dbReference>
<feature type="compositionally biased region" description="Low complexity" evidence="1">
    <location>
        <begin position="8"/>
        <end position="20"/>
    </location>
</feature>
<accession>A0A1X7EWF6</accession>
<reference evidence="3" key="1">
    <citation type="submission" date="2017-04" db="EMBL/GenBank/DDBJ databases">
        <authorList>
            <person name="Varghese N."/>
            <person name="Submissions S."/>
        </authorList>
    </citation>
    <scope>NUCLEOTIDE SEQUENCE [LARGE SCALE GENOMIC DNA]</scope>
    <source>
        <strain evidence="3">Ballard 720</strain>
    </source>
</reference>
<feature type="region of interest" description="Disordered" evidence="1">
    <location>
        <begin position="1"/>
        <end position="96"/>
    </location>
</feature>
<dbReference type="Proteomes" id="UP000192911">
    <property type="component" value="Unassembled WGS sequence"/>
</dbReference>
<keyword evidence="3" id="KW-1185">Reference proteome</keyword>
<organism evidence="2 3">
    <name type="scientific">Trinickia caryophylli</name>
    <name type="common">Paraburkholderia caryophylli</name>
    <dbReference type="NCBI Taxonomy" id="28094"/>
    <lineage>
        <taxon>Bacteria</taxon>
        <taxon>Pseudomonadati</taxon>
        <taxon>Pseudomonadota</taxon>
        <taxon>Betaproteobacteria</taxon>
        <taxon>Burkholderiales</taxon>
        <taxon>Burkholderiaceae</taxon>
        <taxon>Trinickia</taxon>
    </lineage>
</organism>
<evidence type="ECO:0000313" key="2">
    <source>
        <dbReference type="EMBL" id="SMF41322.1"/>
    </source>
</evidence>
<dbReference type="RefSeq" id="WP_085228040.1">
    <property type="nucleotide sequence ID" value="NZ_BSQD01000006.1"/>
</dbReference>
<protein>
    <submittedName>
        <fullName evidence="2">Uncharacterized protein</fullName>
    </submittedName>
</protein>
<feature type="compositionally biased region" description="Basic and acidic residues" evidence="1">
    <location>
        <begin position="21"/>
        <end position="36"/>
    </location>
</feature>
<name>A0A1X7EWF6_TRICW</name>
<dbReference type="GeneID" id="95550757"/>
<dbReference type="STRING" id="28094.SAMN06295900_106377"/>
<evidence type="ECO:0000313" key="3">
    <source>
        <dbReference type="Proteomes" id="UP000192911"/>
    </source>
</evidence>
<evidence type="ECO:0000256" key="1">
    <source>
        <dbReference type="SAM" id="MobiDB-lite"/>
    </source>
</evidence>
<gene>
    <name evidence="2" type="ORF">SAMN06295900_106377</name>
</gene>
<sequence>MPFSPPVGRAAARIAGISRDNGNDSDRDRPADDQARGFRALFERAQPPAAPDDAHGGHAFGQPMRESIEDALACALAGEQTARPGLSSRGAASPDAGADALKVRLTNGPLAGSEFEVRRQGGQLAIDVRLTPRFAARGGANALDAPNARYAPFAPFAPDESDARRRAMRLAADLAAKLNASVSVEYLDDRPAQT</sequence>
<proteinExistence type="predicted"/>
<dbReference type="AlphaFoldDB" id="A0A1X7EWF6"/>